<dbReference type="AlphaFoldDB" id="A0A2G1VJW6"/>
<dbReference type="PRINTS" id="PR00081">
    <property type="entry name" value="GDHRDH"/>
</dbReference>
<keyword evidence="6" id="KW-1185">Reference proteome</keyword>
<dbReference type="PRINTS" id="PR00080">
    <property type="entry name" value="SDRFAMILY"/>
</dbReference>
<protein>
    <submittedName>
        <fullName evidence="5">Short chain dehydrogenase</fullName>
    </submittedName>
</protein>
<dbReference type="Gene3D" id="3.40.50.720">
    <property type="entry name" value="NAD(P)-binding Rossmann-like Domain"/>
    <property type="match status" value="1"/>
</dbReference>
<gene>
    <name evidence="5" type="ORF">CLH62_05685</name>
</gene>
<dbReference type="GO" id="GO:0016020">
    <property type="term" value="C:membrane"/>
    <property type="evidence" value="ECO:0007669"/>
    <property type="project" value="TreeGrafter"/>
</dbReference>
<evidence type="ECO:0000259" key="4">
    <source>
        <dbReference type="SMART" id="SM00822"/>
    </source>
</evidence>
<dbReference type="RefSeq" id="WP_099617144.1">
    <property type="nucleotide sequence ID" value="NZ_KZ319339.1"/>
</dbReference>
<dbReference type="InterPro" id="IPR036291">
    <property type="entry name" value="NAD(P)-bd_dom_sf"/>
</dbReference>
<dbReference type="NCBIfam" id="NF004825">
    <property type="entry name" value="PRK06181.1"/>
    <property type="match status" value="1"/>
</dbReference>
<dbReference type="PANTHER" id="PTHR44196">
    <property type="entry name" value="DEHYDROGENASE/REDUCTASE SDR FAMILY MEMBER 7B"/>
    <property type="match status" value="1"/>
</dbReference>
<dbReference type="OrthoDB" id="9810734at2"/>
<evidence type="ECO:0000256" key="2">
    <source>
        <dbReference type="ARBA" id="ARBA00023002"/>
    </source>
</evidence>
<reference evidence="5 6" key="1">
    <citation type="submission" date="2017-09" db="EMBL/GenBank/DDBJ databases">
        <title>The draft genome sequences of Marinobacter guineae M3B.</title>
        <authorList>
            <person name="Cao J."/>
        </authorList>
    </citation>
    <scope>NUCLEOTIDE SEQUENCE [LARGE SCALE GENOMIC DNA]</scope>
    <source>
        <strain evidence="5 6">M3B</strain>
    </source>
</reference>
<organism evidence="5 6">
    <name type="scientific">Marinobacter guineae</name>
    <dbReference type="NCBI Taxonomy" id="432303"/>
    <lineage>
        <taxon>Bacteria</taxon>
        <taxon>Pseudomonadati</taxon>
        <taxon>Pseudomonadota</taxon>
        <taxon>Gammaproteobacteria</taxon>
        <taxon>Pseudomonadales</taxon>
        <taxon>Marinobacteraceae</taxon>
        <taxon>Marinobacter</taxon>
    </lineage>
</organism>
<dbReference type="InterPro" id="IPR002347">
    <property type="entry name" value="SDR_fam"/>
</dbReference>
<name>A0A2G1VJW6_9GAMM</name>
<evidence type="ECO:0000313" key="6">
    <source>
        <dbReference type="Proteomes" id="UP000229044"/>
    </source>
</evidence>
<dbReference type="InterPro" id="IPR057326">
    <property type="entry name" value="KR_dom"/>
</dbReference>
<dbReference type="InterPro" id="IPR020904">
    <property type="entry name" value="Sc_DH/Rdtase_CS"/>
</dbReference>
<dbReference type="CDD" id="cd05332">
    <property type="entry name" value="11beta-HSD1_like_SDR_c"/>
    <property type="match status" value="1"/>
</dbReference>
<dbReference type="PANTHER" id="PTHR44196:SF1">
    <property type="entry name" value="DEHYDROGENASE_REDUCTASE SDR FAMILY MEMBER 7B"/>
    <property type="match status" value="1"/>
</dbReference>
<dbReference type="GO" id="GO:0016491">
    <property type="term" value="F:oxidoreductase activity"/>
    <property type="evidence" value="ECO:0007669"/>
    <property type="project" value="UniProtKB-KW"/>
</dbReference>
<comment type="similarity">
    <text evidence="1 3">Belongs to the short-chain dehydrogenases/reductases (SDR) family.</text>
</comment>
<proteinExistence type="inferred from homology"/>
<dbReference type="EMBL" id="NTFI01000001">
    <property type="protein sequence ID" value="PHQ27073.1"/>
    <property type="molecule type" value="Genomic_DNA"/>
</dbReference>
<evidence type="ECO:0000256" key="1">
    <source>
        <dbReference type="ARBA" id="ARBA00006484"/>
    </source>
</evidence>
<comment type="caution">
    <text evidence="5">The sequence shown here is derived from an EMBL/GenBank/DDBJ whole genome shotgun (WGS) entry which is preliminary data.</text>
</comment>
<evidence type="ECO:0000256" key="3">
    <source>
        <dbReference type="RuleBase" id="RU000363"/>
    </source>
</evidence>
<dbReference type="PROSITE" id="PS00061">
    <property type="entry name" value="ADH_SHORT"/>
    <property type="match status" value="1"/>
</dbReference>
<accession>A0A2G1VJW6</accession>
<keyword evidence="2" id="KW-0560">Oxidoreductase</keyword>
<feature type="domain" description="Ketoreductase" evidence="4">
    <location>
        <begin position="4"/>
        <end position="191"/>
    </location>
</feature>
<sequence>MPAQTVWITGASSGIGEALALRFAQDGARLVLSARRESELERVAVRCRDSGLAADKVLVLPLDVTDWDSLPVAVQTVLDTFGSVDLLINNAGVSQRSLCKDTDMAVYQKLMDVDVMGQIALTKAVLPHMLERRAGHLAVTSSVAGKVGAPMRTGYCAAKHAVMGFFDALRAEVEGQGVQVSTITPGFIRTDISRNALAGDGSAYGEEDEDIAGGMDVTECAEVVYKGLKAKKREIPVGKGKEMAALWVKRISPEALFRMARARS</sequence>
<dbReference type="Pfam" id="PF00106">
    <property type="entry name" value="adh_short"/>
    <property type="match status" value="1"/>
</dbReference>
<dbReference type="SUPFAM" id="SSF51735">
    <property type="entry name" value="NAD(P)-binding Rossmann-fold domains"/>
    <property type="match status" value="1"/>
</dbReference>
<dbReference type="Proteomes" id="UP000229044">
    <property type="component" value="Unassembled WGS sequence"/>
</dbReference>
<dbReference type="SMART" id="SM00822">
    <property type="entry name" value="PKS_KR"/>
    <property type="match status" value="1"/>
</dbReference>
<evidence type="ECO:0000313" key="5">
    <source>
        <dbReference type="EMBL" id="PHQ27073.1"/>
    </source>
</evidence>